<dbReference type="PROSITE" id="PS00107">
    <property type="entry name" value="PROTEIN_KINASE_ATP"/>
    <property type="match status" value="1"/>
</dbReference>
<sequence length="99" mass="11592">MTTTNSSNDCINWIEEAISKNYFKYYEHRYFSNVQKVGAGGFGEVFRANWKNSEQYLALKSFFNLDNATAKEIVNEVIIIHSILLSLEFNKVFLIFFFI</sequence>
<evidence type="ECO:0000259" key="2">
    <source>
        <dbReference type="PROSITE" id="PS50011"/>
    </source>
</evidence>
<evidence type="ECO:0000256" key="1">
    <source>
        <dbReference type="PROSITE-ProRule" id="PRU10141"/>
    </source>
</evidence>
<dbReference type="EMBL" id="QKYT01000231">
    <property type="protein sequence ID" value="RIA89131.1"/>
    <property type="molecule type" value="Genomic_DNA"/>
</dbReference>
<keyword evidence="1" id="KW-0547">Nucleotide-binding</keyword>
<dbReference type="Proteomes" id="UP000265703">
    <property type="component" value="Unassembled WGS sequence"/>
</dbReference>
<gene>
    <name evidence="3" type="ORF">C1645_213353</name>
</gene>
<reference evidence="3 4" key="1">
    <citation type="submission" date="2018-06" db="EMBL/GenBank/DDBJ databases">
        <title>Comparative genomics reveals the genomic features of Rhizophagus irregularis, R. cerebriforme, R. diaphanum and Gigaspora rosea, and their symbiotic lifestyle signature.</title>
        <authorList>
            <person name="Morin E."/>
            <person name="San Clemente H."/>
            <person name="Chen E.C.H."/>
            <person name="De La Providencia I."/>
            <person name="Hainaut M."/>
            <person name="Kuo A."/>
            <person name="Kohler A."/>
            <person name="Murat C."/>
            <person name="Tang N."/>
            <person name="Roy S."/>
            <person name="Loubradou J."/>
            <person name="Henrissat B."/>
            <person name="Grigoriev I.V."/>
            <person name="Corradi N."/>
            <person name="Roux C."/>
            <person name="Martin F.M."/>
        </authorList>
    </citation>
    <scope>NUCLEOTIDE SEQUENCE [LARGE SCALE GENOMIC DNA]</scope>
    <source>
        <strain evidence="3 4">DAOM 227022</strain>
    </source>
</reference>
<accession>A0A397T1U4</accession>
<dbReference type="Gene3D" id="3.30.200.20">
    <property type="entry name" value="Phosphorylase Kinase, domain 1"/>
    <property type="match status" value="1"/>
</dbReference>
<evidence type="ECO:0000313" key="4">
    <source>
        <dbReference type="Proteomes" id="UP000265703"/>
    </source>
</evidence>
<organism evidence="3 4">
    <name type="scientific">Glomus cerebriforme</name>
    <dbReference type="NCBI Taxonomy" id="658196"/>
    <lineage>
        <taxon>Eukaryota</taxon>
        <taxon>Fungi</taxon>
        <taxon>Fungi incertae sedis</taxon>
        <taxon>Mucoromycota</taxon>
        <taxon>Glomeromycotina</taxon>
        <taxon>Glomeromycetes</taxon>
        <taxon>Glomerales</taxon>
        <taxon>Glomeraceae</taxon>
        <taxon>Glomus</taxon>
    </lineage>
</organism>
<dbReference type="InterPro" id="IPR017441">
    <property type="entry name" value="Protein_kinase_ATP_BS"/>
</dbReference>
<dbReference type="GO" id="GO:0005524">
    <property type="term" value="F:ATP binding"/>
    <property type="evidence" value="ECO:0007669"/>
    <property type="project" value="UniProtKB-UniRule"/>
</dbReference>
<keyword evidence="1" id="KW-0067">ATP-binding</keyword>
<dbReference type="InterPro" id="IPR000719">
    <property type="entry name" value="Prot_kinase_dom"/>
</dbReference>
<dbReference type="PROSITE" id="PS50011">
    <property type="entry name" value="PROTEIN_KINASE_DOM"/>
    <property type="match status" value="1"/>
</dbReference>
<dbReference type="OrthoDB" id="10261027at2759"/>
<proteinExistence type="predicted"/>
<comment type="caution">
    <text evidence="3">The sequence shown here is derived from an EMBL/GenBank/DDBJ whole genome shotgun (WGS) entry which is preliminary data.</text>
</comment>
<dbReference type="InterPro" id="IPR011009">
    <property type="entry name" value="Kinase-like_dom_sf"/>
</dbReference>
<name>A0A397T1U4_9GLOM</name>
<dbReference type="AlphaFoldDB" id="A0A397T1U4"/>
<keyword evidence="4" id="KW-1185">Reference proteome</keyword>
<dbReference type="SUPFAM" id="SSF56112">
    <property type="entry name" value="Protein kinase-like (PK-like)"/>
    <property type="match status" value="1"/>
</dbReference>
<protein>
    <recommendedName>
        <fullName evidence="2">Protein kinase domain-containing protein</fullName>
    </recommendedName>
</protein>
<feature type="domain" description="Protein kinase" evidence="2">
    <location>
        <begin position="31"/>
        <end position="99"/>
    </location>
</feature>
<dbReference type="GO" id="GO:0004672">
    <property type="term" value="F:protein kinase activity"/>
    <property type="evidence" value="ECO:0007669"/>
    <property type="project" value="InterPro"/>
</dbReference>
<feature type="binding site" evidence="1">
    <location>
        <position position="60"/>
    </location>
    <ligand>
        <name>ATP</name>
        <dbReference type="ChEBI" id="CHEBI:30616"/>
    </ligand>
</feature>
<evidence type="ECO:0000313" key="3">
    <source>
        <dbReference type="EMBL" id="RIA89131.1"/>
    </source>
</evidence>